<organism evidence="2 3">
    <name type="scientific">Gregarina niphandrodes</name>
    <name type="common">Septate eugregarine</name>
    <dbReference type="NCBI Taxonomy" id="110365"/>
    <lineage>
        <taxon>Eukaryota</taxon>
        <taxon>Sar</taxon>
        <taxon>Alveolata</taxon>
        <taxon>Apicomplexa</taxon>
        <taxon>Conoidasida</taxon>
        <taxon>Gregarinasina</taxon>
        <taxon>Eugregarinorida</taxon>
        <taxon>Gregarinidae</taxon>
        <taxon>Gregarina</taxon>
    </lineage>
</organism>
<dbReference type="OrthoDB" id="2320141at2759"/>
<comment type="caution">
    <text evidence="2">The sequence shown here is derived from an EMBL/GenBank/DDBJ whole genome shotgun (WGS) entry which is preliminary data.</text>
</comment>
<evidence type="ECO:0000256" key="1">
    <source>
        <dbReference type="SAM" id="MobiDB-lite"/>
    </source>
</evidence>
<proteinExistence type="predicted"/>
<reference evidence="2" key="1">
    <citation type="submission" date="2013-12" db="EMBL/GenBank/DDBJ databases">
        <authorList>
            <person name="Omoto C.K."/>
            <person name="Sibley D."/>
            <person name="Venepally P."/>
            <person name="Hadjithomas M."/>
            <person name="Karamycheva S."/>
            <person name="Brunk B."/>
            <person name="Roos D."/>
            <person name="Caler E."/>
            <person name="Lorenzi H."/>
        </authorList>
    </citation>
    <scope>NUCLEOTIDE SEQUENCE</scope>
</reference>
<feature type="compositionally biased region" description="Basic and acidic residues" evidence="1">
    <location>
        <begin position="334"/>
        <end position="345"/>
    </location>
</feature>
<name>A0A023BDD4_GRENI</name>
<gene>
    <name evidence="2" type="ORF">GNI_006220</name>
</gene>
<accession>A0A023BDD4</accession>
<dbReference type="RefSeq" id="XP_011128635.1">
    <property type="nucleotide sequence ID" value="XM_011130333.1"/>
</dbReference>
<evidence type="ECO:0000313" key="2">
    <source>
        <dbReference type="EMBL" id="EZG87866.1"/>
    </source>
</evidence>
<dbReference type="AlphaFoldDB" id="A0A023BDD4"/>
<protein>
    <submittedName>
        <fullName evidence="2">Uncharacterized protein</fullName>
    </submittedName>
</protein>
<dbReference type="VEuPathDB" id="CryptoDB:GNI_006220"/>
<keyword evidence="3" id="KW-1185">Reference proteome</keyword>
<evidence type="ECO:0000313" key="3">
    <source>
        <dbReference type="Proteomes" id="UP000019763"/>
    </source>
</evidence>
<feature type="region of interest" description="Disordered" evidence="1">
    <location>
        <begin position="549"/>
        <end position="569"/>
    </location>
</feature>
<dbReference type="EMBL" id="AFNH02000047">
    <property type="protein sequence ID" value="EZG87866.1"/>
    <property type="molecule type" value="Genomic_DNA"/>
</dbReference>
<dbReference type="GeneID" id="22910497"/>
<feature type="region of interest" description="Disordered" evidence="1">
    <location>
        <begin position="322"/>
        <end position="402"/>
    </location>
</feature>
<feature type="compositionally biased region" description="Low complexity" evidence="1">
    <location>
        <begin position="353"/>
        <end position="385"/>
    </location>
</feature>
<dbReference type="Proteomes" id="UP000019763">
    <property type="component" value="Unassembled WGS sequence"/>
</dbReference>
<sequence length="807" mass="90399">MKCNTRRRREVSVPVCVNFLSVGGLGDCRIPAEQSGIKYECLSRPDFATRFTEVETGFTVDSCIREAQEAVADIMRNCFSRRFQEAVPEVDPGNLLMLMDTLEDVTKGVPQRSRAWCSWGWARVAGELYDRLHGPKMRELLDRCALVSKRPPGLTDQWYLAKLLQGSERRSKIRWWMGCMNAQLDDSIHSTMVLCDRVLGPHFVRFPVTTESERRVIYSITQVVSWLIGMKTQSGVLKKVSDTCKWTRNDHFAIPLTTFLRDLWGPERFRRIAQLARRLLHTVKANMSDECLLSRFLGAVSACATCRMQSFCSRIGFDSNTRDSNPLDSNPQRSHTEDSSLRDSNEAANVDCADPSSPLAAGPSSPLAADPSSPLAADPSSPLTADPSSPLAGNRSACEDTSACDRGAPLDVVQTLVEEAQQIVVQVIQDCGQQDVTLLPKTSSAPTPASLERAMSYLENRILKPCKLPVGWGKTHYCGWERANMAGELYKKMDRNRMLALLKRCDAAIGRPEGITDQWFLAKLLQRFACAKSMPIMAKYLHIKLGNSKPGSSKPGGSKPGSSKPGGSKPFNIYDIVMARHFTELPETTESDKLRIWTMCQIVGWMLKTKLREPFTSVAVQKWTVIDGEFIELTAFLFKLWGPERFRTVTNLARTLLPVNVVAMSDACFLACFLHSVLERVRSAKKCWFEHVGFHYAGHEDWHPVEKEGPDFFGRLPVNWDQRAVSTTASHQVHSVFTLSEISHKEASRSAMQYATALHNRTLQEVEKILCASYAALDLRKRTGAEVEDDECPEGKRTKFHDTCIAV</sequence>
<feature type="compositionally biased region" description="Polar residues" evidence="1">
    <location>
        <begin position="322"/>
        <end position="333"/>
    </location>
</feature>